<dbReference type="Proteomes" id="UP000403266">
    <property type="component" value="Unassembled WGS sequence"/>
</dbReference>
<organism evidence="1 2">
    <name type="scientific">Microvirga tunisiensis</name>
    <dbReference type="NCBI Taxonomy" id="2108360"/>
    <lineage>
        <taxon>Bacteria</taxon>
        <taxon>Pseudomonadati</taxon>
        <taxon>Pseudomonadota</taxon>
        <taxon>Alphaproteobacteria</taxon>
        <taxon>Hyphomicrobiales</taxon>
        <taxon>Methylobacteriaceae</taxon>
        <taxon>Microvirga</taxon>
    </lineage>
</organism>
<proteinExistence type="predicted"/>
<gene>
    <name evidence="1" type="ORF">FS320_32090</name>
</gene>
<protein>
    <submittedName>
        <fullName evidence="1">Uncharacterized protein</fullName>
    </submittedName>
</protein>
<evidence type="ECO:0000313" key="2">
    <source>
        <dbReference type="Proteomes" id="UP000403266"/>
    </source>
</evidence>
<accession>A0A5N7MRH5</accession>
<keyword evidence="2" id="KW-1185">Reference proteome</keyword>
<dbReference type="EMBL" id="VOSK01000249">
    <property type="protein sequence ID" value="MPR29602.1"/>
    <property type="molecule type" value="Genomic_DNA"/>
</dbReference>
<sequence length="92" mass="10458">MSIPLLASARSPARDCTYNLFRNRQRPELLCAVPEDRPVPGFVVPGDWRFERALRPSDTNPPGFEDRAAQVGVRFNGFYLFQITDSREEMAA</sequence>
<evidence type="ECO:0000313" key="1">
    <source>
        <dbReference type="EMBL" id="MPR29602.1"/>
    </source>
</evidence>
<reference evidence="1 2" key="1">
    <citation type="journal article" date="2019" name="Syst. Appl. Microbiol.">
        <title>Microvirga tunisiensis sp. nov., a root nodule symbiotic bacterium isolated from Lupinus micranthus and L. luteus grown in Northern Tunisia.</title>
        <authorList>
            <person name="Msaddak A."/>
            <person name="Rejili M."/>
            <person name="Duran D."/>
            <person name="Mars M."/>
            <person name="Palacios J.M."/>
            <person name="Ruiz-Argueso T."/>
            <person name="Rey L."/>
            <person name="Imperial J."/>
        </authorList>
    </citation>
    <scope>NUCLEOTIDE SEQUENCE [LARGE SCALE GENOMIC DNA]</scope>
    <source>
        <strain evidence="1 2">Lmie10</strain>
    </source>
</reference>
<comment type="caution">
    <text evidence="1">The sequence shown here is derived from an EMBL/GenBank/DDBJ whole genome shotgun (WGS) entry which is preliminary data.</text>
</comment>
<dbReference type="AlphaFoldDB" id="A0A5N7MRH5"/>
<name>A0A5N7MRH5_9HYPH</name>
<dbReference type="OrthoDB" id="7997982at2"/>